<comment type="caution">
    <text evidence="1">The sequence shown here is derived from an EMBL/GenBank/DDBJ whole genome shotgun (WGS) entry which is preliminary data.</text>
</comment>
<evidence type="ECO:0000313" key="2">
    <source>
        <dbReference type="Proteomes" id="UP000614261"/>
    </source>
</evidence>
<name>A0ABQ1JA90_9SPHN</name>
<dbReference type="Proteomes" id="UP000614261">
    <property type="component" value="Unassembled WGS sequence"/>
</dbReference>
<accession>A0ABQ1JA90</accession>
<dbReference type="RefSeq" id="WP_188514146.1">
    <property type="nucleotide sequence ID" value="NZ_BMGD01000003.1"/>
</dbReference>
<reference evidence="2" key="1">
    <citation type="journal article" date="2019" name="Int. J. Syst. Evol. Microbiol.">
        <title>The Global Catalogue of Microorganisms (GCM) 10K type strain sequencing project: providing services to taxonomists for standard genome sequencing and annotation.</title>
        <authorList>
            <consortium name="The Broad Institute Genomics Platform"/>
            <consortium name="The Broad Institute Genome Sequencing Center for Infectious Disease"/>
            <person name="Wu L."/>
            <person name="Ma J."/>
        </authorList>
    </citation>
    <scope>NUCLEOTIDE SEQUENCE [LARGE SCALE GENOMIC DNA]</scope>
    <source>
        <strain evidence="2">CGMCC 1.12851</strain>
    </source>
</reference>
<evidence type="ECO:0000313" key="1">
    <source>
        <dbReference type="EMBL" id="GGB63894.1"/>
    </source>
</evidence>
<gene>
    <name evidence="1" type="ORF">GCM10010833_18620</name>
</gene>
<protein>
    <submittedName>
        <fullName evidence="1">Uncharacterized protein</fullName>
    </submittedName>
</protein>
<sequence>MIELVPFMLMLVWPAPDQPGGFEIERVASLFASEADCDRAAAQLVADASGRAMAHRCLPVPKTGEYDRLFAQIDADRSATSPERGE</sequence>
<proteinExistence type="predicted"/>
<dbReference type="EMBL" id="BMGD01000003">
    <property type="protein sequence ID" value="GGB63894.1"/>
    <property type="molecule type" value="Genomic_DNA"/>
</dbReference>
<keyword evidence="2" id="KW-1185">Reference proteome</keyword>
<organism evidence="1 2">
    <name type="scientific">Blastomonas aquatica</name>
    <dbReference type="NCBI Taxonomy" id="1510276"/>
    <lineage>
        <taxon>Bacteria</taxon>
        <taxon>Pseudomonadati</taxon>
        <taxon>Pseudomonadota</taxon>
        <taxon>Alphaproteobacteria</taxon>
        <taxon>Sphingomonadales</taxon>
        <taxon>Sphingomonadaceae</taxon>
        <taxon>Blastomonas</taxon>
    </lineage>
</organism>